<dbReference type="GO" id="GO:0009691">
    <property type="term" value="P:cytokinin biosynthetic process"/>
    <property type="evidence" value="ECO:0007669"/>
    <property type="project" value="UniProtKB-UniRule"/>
</dbReference>
<keyword evidence="3" id="KW-0203">Cytokinin biosynthesis</keyword>
<dbReference type="EMBL" id="FMAR01000003">
    <property type="protein sequence ID" value="SCC12058.1"/>
    <property type="molecule type" value="Genomic_DNA"/>
</dbReference>
<protein>
    <recommendedName>
        <fullName evidence="3">Cytokinin riboside 5'-monophosphate phosphoribohydrolase</fullName>
        <ecNumber evidence="3">3.2.2.n1</ecNumber>
    </recommendedName>
</protein>
<dbReference type="PANTHER" id="PTHR31223:SF70">
    <property type="entry name" value="LOG FAMILY PROTEIN YJL055W"/>
    <property type="match status" value="1"/>
</dbReference>
<comment type="similarity">
    <text evidence="2 3">Belongs to the LOG family.</text>
</comment>
<reference evidence="4 5" key="1">
    <citation type="submission" date="2016-08" db="EMBL/GenBank/DDBJ databases">
        <authorList>
            <person name="Seilhamer J.J."/>
        </authorList>
    </citation>
    <scope>NUCLEOTIDE SEQUENCE [LARGE SCALE GENOMIC DNA]</scope>
    <source>
        <strain evidence="4 5">A37T2</strain>
    </source>
</reference>
<dbReference type="InterPro" id="IPR005269">
    <property type="entry name" value="LOG"/>
</dbReference>
<dbReference type="AlphaFoldDB" id="A0A1C4BZ22"/>
<dbReference type="Pfam" id="PF03641">
    <property type="entry name" value="Lysine_decarbox"/>
    <property type="match status" value="1"/>
</dbReference>
<dbReference type="GO" id="GO:0005829">
    <property type="term" value="C:cytosol"/>
    <property type="evidence" value="ECO:0007669"/>
    <property type="project" value="TreeGrafter"/>
</dbReference>
<keyword evidence="3" id="KW-0378">Hydrolase</keyword>
<dbReference type="OrthoDB" id="9801098at2"/>
<accession>A0A1C4BZ22</accession>
<evidence type="ECO:0000256" key="3">
    <source>
        <dbReference type="RuleBase" id="RU363015"/>
    </source>
</evidence>
<keyword evidence="5" id="KW-1185">Reference proteome</keyword>
<dbReference type="EC" id="3.2.2.n1" evidence="3"/>
<comment type="catalytic activity">
    <reaction evidence="1">
        <text>AMP + H2O = D-ribose 5-phosphate + adenine</text>
        <dbReference type="Rhea" id="RHEA:20129"/>
        <dbReference type="ChEBI" id="CHEBI:15377"/>
        <dbReference type="ChEBI" id="CHEBI:16708"/>
        <dbReference type="ChEBI" id="CHEBI:78346"/>
        <dbReference type="ChEBI" id="CHEBI:456215"/>
        <dbReference type="EC" id="3.2.2.4"/>
    </reaction>
</comment>
<dbReference type="Gene3D" id="3.40.50.450">
    <property type="match status" value="1"/>
</dbReference>
<dbReference type="Proteomes" id="UP000242818">
    <property type="component" value="Unassembled WGS sequence"/>
</dbReference>
<sequence>MSKSIVVFCGSSMGAQAAYAQQAKALGYALAERGITLVYGGGTAGLMGHIADSALEKGGEVIGVIPEFLNTKERRHEHLTKLVEVQTMHQRKTILYELADAAIALPGGYGTLDEFFEILTWNQLTLHTKKLGLLNINGFYDHLYKHLQHVTDEKFAPPVQLNNLHIDSDASALLSKMLL</sequence>
<evidence type="ECO:0000313" key="4">
    <source>
        <dbReference type="EMBL" id="SCC12058.1"/>
    </source>
</evidence>
<gene>
    <name evidence="4" type="ORF">GA0116948_103319</name>
</gene>
<dbReference type="RefSeq" id="WP_089710356.1">
    <property type="nucleotide sequence ID" value="NZ_FMAR01000003.1"/>
</dbReference>
<dbReference type="GO" id="GO:0008714">
    <property type="term" value="F:AMP nucleosidase activity"/>
    <property type="evidence" value="ECO:0007669"/>
    <property type="project" value="UniProtKB-EC"/>
</dbReference>
<evidence type="ECO:0000313" key="5">
    <source>
        <dbReference type="Proteomes" id="UP000242818"/>
    </source>
</evidence>
<evidence type="ECO:0000256" key="2">
    <source>
        <dbReference type="ARBA" id="ARBA00006763"/>
    </source>
</evidence>
<dbReference type="InterPro" id="IPR031100">
    <property type="entry name" value="LOG_fam"/>
</dbReference>
<evidence type="ECO:0000256" key="1">
    <source>
        <dbReference type="ARBA" id="ARBA00000274"/>
    </source>
</evidence>
<organism evidence="4 5">
    <name type="scientific">Chitinophaga costaii</name>
    <dbReference type="NCBI Taxonomy" id="1335309"/>
    <lineage>
        <taxon>Bacteria</taxon>
        <taxon>Pseudomonadati</taxon>
        <taxon>Bacteroidota</taxon>
        <taxon>Chitinophagia</taxon>
        <taxon>Chitinophagales</taxon>
        <taxon>Chitinophagaceae</taxon>
        <taxon>Chitinophaga</taxon>
    </lineage>
</organism>
<dbReference type="SUPFAM" id="SSF102405">
    <property type="entry name" value="MCP/YpsA-like"/>
    <property type="match status" value="1"/>
</dbReference>
<dbReference type="PANTHER" id="PTHR31223">
    <property type="entry name" value="LOG FAMILY PROTEIN YJL055W"/>
    <property type="match status" value="1"/>
</dbReference>
<name>A0A1C4BZ22_9BACT</name>
<dbReference type="STRING" id="1335309.GA0116948_103319"/>
<proteinExistence type="inferred from homology"/>
<dbReference type="NCBIfam" id="TIGR00730">
    <property type="entry name" value="Rossman fold protein, TIGR00730 family"/>
    <property type="match status" value="1"/>
</dbReference>